<reference evidence="10" key="3">
    <citation type="submission" date="2020-10" db="UniProtKB">
        <authorList>
            <consortium name="WormBaseParasite"/>
        </authorList>
    </citation>
    <scope>IDENTIFICATION</scope>
</reference>
<dbReference type="GO" id="GO:0030864">
    <property type="term" value="C:cortical actin cytoskeleton"/>
    <property type="evidence" value="ECO:0007669"/>
    <property type="project" value="TreeGrafter"/>
</dbReference>
<evidence type="ECO:0000256" key="6">
    <source>
        <dbReference type="PIRNR" id="PIRNR001788"/>
    </source>
</evidence>
<evidence type="ECO:0000259" key="7">
    <source>
        <dbReference type="PROSITE" id="PS51263"/>
    </source>
</evidence>
<dbReference type="WBParaSite" id="EgrG_000571100">
    <property type="protein sequence ID" value="EgrG_000571100"/>
    <property type="gene ID" value="EgrG_000571100"/>
</dbReference>
<evidence type="ECO:0000313" key="10">
    <source>
        <dbReference type="WBParaSite" id="EgrG_000571100"/>
    </source>
</evidence>
<dbReference type="GO" id="GO:0071933">
    <property type="term" value="F:Arp2/3 complex binding"/>
    <property type="evidence" value="ECO:0007669"/>
    <property type="project" value="InterPro"/>
</dbReference>
<dbReference type="FunFam" id="3.40.20.10:FF:000026">
    <property type="entry name" value="Glia maturation factor"/>
    <property type="match status" value="1"/>
</dbReference>
<reference evidence="8 9" key="1">
    <citation type="journal article" date="2013" name="Nature">
        <title>The genomes of four tapeworm species reveal adaptations to parasitism.</title>
        <authorList>
            <person name="Tsai I.J."/>
            <person name="Zarowiecki M."/>
            <person name="Holroyd N."/>
            <person name="Garciarrubio A."/>
            <person name="Sanchez-Flores A."/>
            <person name="Brooks K.L."/>
            <person name="Tracey A."/>
            <person name="Bobes R.J."/>
            <person name="Fragoso G."/>
            <person name="Sciutto E."/>
            <person name="Aslett M."/>
            <person name="Beasley H."/>
            <person name="Bennett H.M."/>
            <person name="Cai J."/>
            <person name="Camicia F."/>
            <person name="Clark R."/>
            <person name="Cucher M."/>
            <person name="De Silva N."/>
            <person name="Day T.A."/>
            <person name="Deplazes P."/>
            <person name="Estrada K."/>
            <person name="Fernandez C."/>
            <person name="Holland P.W."/>
            <person name="Hou J."/>
            <person name="Hu S."/>
            <person name="Huckvale T."/>
            <person name="Hung S.S."/>
            <person name="Kamenetzky L."/>
            <person name="Keane J.A."/>
            <person name="Kiss F."/>
            <person name="Koziol U."/>
            <person name="Lambert O."/>
            <person name="Liu K."/>
            <person name="Luo X."/>
            <person name="Luo Y."/>
            <person name="Macchiaroli N."/>
            <person name="Nichol S."/>
            <person name="Paps J."/>
            <person name="Parkinson J."/>
            <person name="Pouchkina-Stantcheva N."/>
            <person name="Riddiford N."/>
            <person name="Rosenzvit M."/>
            <person name="Salinas G."/>
            <person name="Wasmuth J.D."/>
            <person name="Zamanian M."/>
            <person name="Zheng Y."/>
            <person name="Cai X."/>
            <person name="Soberon X."/>
            <person name="Olson P.D."/>
            <person name="Laclette J.P."/>
            <person name="Brehm K."/>
            <person name="Berriman M."/>
            <person name="Garciarrubio A."/>
            <person name="Bobes R.J."/>
            <person name="Fragoso G."/>
            <person name="Sanchez-Flores A."/>
            <person name="Estrada K."/>
            <person name="Cevallos M.A."/>
            <person name="Morett E."/>
            <person name="Gonzalez V."/>
            <person name="Portillo T."/>
            <person name="Ochoa-Leyva A."/>
            <person name="Jose M.V."/>
            <person name="Sciutto E."/>
            <person name="Landa A."/>
            <person name="Jimenez L."/>
            <person name="Valdes V."/>
            <person name="Carrero J.C."/>
            <person name="Larralde C."/>
            <person name="Morales-Montor J."/>
            <person name="Limon-Lason J."/>
            <person name="Soberon X."/>
            <person name="Laclette J.P."/>
        </authorList>
    </citation>
    <scope>NUCLEOTIDE SEQUENCE [LARGE SCALE GENOMIC DNA]</scope>
</reference>
<dbReference type="SUPFAM" id="SSF55753">
    <property type="entry name" value="Actin depolymerizing proteins"/>
    <property type="match status" value="1"/>
</dbReference>
<dbReference type="GO" id="GO:0003779">
    <property type="term" value="F:actin binding"/>
    <property type="evidence" value="ECO:0007669"/>
    <property type="project" value="InterPro"/>
</dbReference>
<accession>A0A068WUR6</accession>
<evidence type="ECO:0000256" key="1">
    <source>
        <dbReference type="ARBA" id="ARBA00004123"/>
    </source>
</evidence>
<reference evidence="8" key="2">
    <citation type="submission" date="2014-06" db="EMBL/GenBank/DDBJ databases">
        <authorList>
            <person name="Aslett M."/>
        </authorList>
    </citation>
    <scope>NUCLEOTIDE SEQUENCE</scope>
</reference>
<dbReference type="InterPro" id="IPR002108">
    <property type="entry name" value="ADF-H"/>
</dbReference>
<dbReference type="SMART" id="SM00102">
    <property type="entry name" value="ADF"/>
    <property type="match status" value="1"/>
</dbReference>
<dbReference type="Proteomes" id="UP000492820">
    <property type="component" value="Unassembled WGS sequence"/>
</dbReference>
<proteinExistence type="inferred from homology"/>
<evidence type="ECO:0000313" key="9">
    <source>
        <dbReference type="Proteomes" id="UP000492820"/>
    </source>
</evidence>
<dbReference type="GO" id="GO:0071846">
    <property type="term" value="P:actin filament debranching"/>
    <property type="evidence" value="ECO:0007669"/>
    <property type="project" value="InterPro"/>
</dbReference>
<evidence type="ECO:0000313" key="8">
    <source>
        <dbReference type="EMBL" id="CDS23575.1"/>
    </source>
</evidence>
<dbReference type="GO" id="GO:0005634">
    <property type="term" value="C:nucleus"/>
    <property type="evidence" value="ECO:0007669"/>
    <property type="project" value="UniProtKB-SubCell"/>
</dbReference>
<dbReference type="EMBL" id="LK028592">
    <property type="protein sequence ID" value="CDS23575.1"/>
    <property type="molecule type" value="Genomic_DNA"/>
</dbReference>
<dbReference type="GO" id="GO:0034316">
    <property type="term" value="P:negative regulation of Arp2/3 complex-mediated actin nucleation"/>
    <property type="evidence" value="ECO:0007669"/>
    <property type="project" value="TreeGrafter"/>
</dbReference>
<sequence length="141" mass="16375">MTTTLASIPEELTKKYRSFKFRKTKGSCAIINKINVTSRAVEIEQEIDDLSFDDLPNELCQSEPRYILVSYEFHHDDGRVSYPYCLIFSSPRGSSSNLKMLYAGSLRHFADASQVTRVYELQDVDDFTEDWLRAEIKLKQY</sequence>
<dbReference type="PROSITE" id="PS51263">
    <property type="entry name" value="ADF_H"/>
    <property type="match status" value="1"/>
</dbReference>
<comment type="subcellular location">
    <subcellularLocation>
        <location evidence="2">Cytoplasm</location>
    </subcellularLocation>
    <subcellularLocation>
        <location evidence="1">Nucleus</location>
    </subcellularLocation>
</comment>
<evidence type="ECO:0000256" key="3">
    <source>
        <dbReference type="ARBA" id="ARBA00010055"/>
    </source>
</evidence>
<evidence type="ECO:0000256" key="2">
    <source>
        <dbReference type="ARBA" id="ARBA00004496"/>
    </source>
</evidence>
<dbReference type="AlphaFoldDB" id="A0A068WUR6"/>
<dbReference type="InterPro" id="IPR029006">
    <property type="entry name" value="ADF-H/Gelsolin-like_dom_sf"/>
</dbReference>
<gene>
    <name evidence="8" type="ORF">EgrG_000571100</name>
</gene>
<protein>
    <submittedName>
        <fullName evidence="8 10">Glia maturation factor beta</fullName>
    </submittedName>
</protein>
<dbReference type="Gene3D" id="3.40.20.10">
    <property type="entry name" value="Severin"/>
    <property type="match status" value="1"/>
</dbReference>
<evidence type="ECO:0000256" key="4">
    <source>
        <dbReference type="ARBA" id="ARBA00022490"/>
    </source>
</evidence>
<dbReference type="PANTHER" id="PTHR11249">
    <property type="entry name" value="GLIAL FACTOR NATURATION FACTOR"/>
    <property type="match status" value="1"/>
</dbReference>
<keyword evidence="4" id="KW-0963">Cytoplasm</keyword>
<evidence type="ECO:0000256" key="5">
    <source>
        <dbReference type="ARBA" id="ARBA00023242"/>
    </source>
</evidence>
<name>A0A068WUR6_ECHGR</name>
<dbReference type="PANTHER" id="PTHR11249:SF2">
    <property type="entry name" value="GLIA MATURATION FACTOR"/>
    <property type="match status" value="1"/>
</dbReference>
<dbReference type="InterPro" id="IPR011171">
    <property type="entry name" value="GMF"/>
</dbReference>
<dbReference type="CDD" id="cd11283">
    <property type="entry name" value="ADF_GMF-beta_like"/>
    <property type="match status" value="1"/>
</dbReference>
<dbReference type="PIRSF" id="PIRSF001788">
    <property type="entry name" value="GMF-beta"/>
    <property type="match status" value="1"/>
</dbReference>
<organism evidence="8">
    <name type="scientific">Echinococcus granulosus</name>
    <name type="common">Hydatid tapeworm</name>
    <dbReference type="NCBI Taxonomy" id="6210"/>
    <lineage>
        <taxon>Eukaryota</taxon>
        <taxon>Metazoa</taxon>
        <taxon>Spiralia</taxon>
        <taxon>Lophotrochozoa</taxon>
        <taxon>Platyhelminthes</taxon>
        <taxon>Cestoda</taxon>
        <taxon>Eucestoda</taxon>
        <taxon>Cyclophyllidea</taxon>
        <taxon>Taeniidae</taxon>
        <taxon>Echinococcus</taxon>
        <taxon>Echinococcus granulosus group</taxon>
    </lineage>
</organism>
<feature type="domain" description="ADF-H" evidence="7">
    <location>
        <begin position="2"/>
        <end position="137"/>
    </location>
</feature>
<keyword evidence="5" id="KW-0539">Nucleus</keyword>
<comment type="similarity">
    <text evidence="3 6">Belongs to the actin-binding proteins ADF family. GMF subfamily.</text>
</comment>
<dbReference type="Pfam" id="PF00241">
    <property type="entry name" value="Cofilin_ADF"/>
    <property type="match status" value="1"/>
</dbReference>